<accession>A0A7W6BQX4</accession>
<gene>
    <name evidence="8" type="ORF">GGR43_004149</name>
</gene>
<evidence type="ECO:0000256" key="3">
    <source>
        <dbReference type="ARBA" id="ARBA00022692"/>
    </source>
</evidence>
<feature type="transmembrane region" description="Helical" evidence="6">
    <location>
        <begin position="268"/>
        <end position="288"/>
    </location>
</feature>
<feature type="transmembrane region" description="Helical" evidence="6">
    <location>
        <begin position="50"/>
        <end position="67"/>
    </location>
</feature>
<feature type="transmembrane region" description="Helical" evidence="6">
    <location>
        <begin position="137"/>
        <end position="160"/>
    </location>
</feature>
<dbReference type="CDD" id="cd17328">
    <property type="entry name" value="MFS_spinster_like"/>
    <property type="match status" value="1"/>
</dbReference>
<protein>
    <submittedName>
        <fullName evidence="8">MFS family permease</fullName>
    </submittedName>
</protein>
<feature type="transmembrane region" description="Helical" evidence="6">
    <location>
        <begin position="364"/>
        <end position="390"/>
    </location>
</feature>
<dbReference type="Gene3D" id="1.20.1250.20">
    <property type="entry name" value="MFS general substrate transporter like domains"/>
    <property type="match status" value="2"/>
</dbReference>
<evidence type="ECO:0000256" key="2">
    <source>
        <dbReference type="ARBA" id="ARBA00022448"/>
    </source>
</evidence>
<sequence>MPWPTRGQALFALVVLMIGYIVSFIDRQILSLMVQPIKADLGVSDFQMSLLQGFAFALFFCILGIPFGRLADRYSRKHIIGAGVLLWSIMTLACGLANSYAMLFFARIGVGVGEAALAPAGYSLLADMYRKERLVRAMSVFTLGGMIGGGLAFLVGGQVIDYATHAGSSPFGLDSLKPWQFTFIAVGLPGILVAALFLMVHEPARRGGKAQGQSGFGEAFTYLWSRRGDYAPLYLAATFMAVLSYGGLTWFPTHLIRVYGLTPGQTGIILGTIHIISPILGATLATVLTEKFMARGFHDAPMRTISIVAPIAGLFFMAPLVPTLELTVGMWFFAILFSNAYYGVTVATLQTLTPNNLRATNSAMLTLIVSMGGLAVGSALIGGIADALFLGDARGIGKALSLVCGVSALLATIMALRGRRRIGLLLETAK</sequence>
<feature type="transmembrane region" description="Helical" evidence="6">
    <location>
        <begin position="9"/>
        <end position="30"/>
    </location>
</feature>
<feature type="transmembrane region" description="Helical" evidence="6">
    <location>
        <begin position="330"/>
        <end position="352"/>
    </location>
</feature>
<dbReference type="PROSITE" id="PS50850">
    <property type="entry name" value="MFS"/>
    <property type="match status" value="1"/>
</dbReference>
<reference evidence="8 9" key="1">
    <citation type="submission" date="2020-08" db="EMBL/GenBank/DDBJ databases">
        <title>Genomic Encyclopedia of Type Strains, Phase IV (KMG-IV): sequencing the most valuable type-strain genomes for metagenomic binning, comparative biology and taxonomic classification.</title>
        <authorList>
            <person name="Goeker M."/>
        </authorList>
    </citation>
    <scope>NUCLEOTIDE SEQUENCE [LARGE SCALE GENOMIC DNA]</scope>
    <source>
        <strain evidence="8 9">DSM 26189</strain>
    </source>
</reference>
<dbReference type="GO" id="GO:0022857">
    <property type="term" value="F:transmembrane transporter activity"/>
    <property type="evidence" value="ECO:0007669"/>
    <property type="project" value="InterPro"/>
</dbReference>
<dbReference type="PANTHER" id="PTHR23505">
    <property type="entry name" value="SPINSTER"/>
    <property type="match status" value="1"/>
</dbReference>
<organism evidence="8 9">
    <name type="scientific">Sphingobium jiangsuense</name>
    <dbReference type="NCBI Taxonomy" id="870476"/>
    <lineage>
        <taxon>Bacteria</taxon>
        <taxon>Pseudomonadati</taxon>
        <taxon>Pseudomonadota</taxon>
        <taxon>Alphaproteobacteria</taxon>
        <taxon>Sphingomonadales</taxon>
        <taxon>Sphingomonadaceae</taxon>
        <taxon>Sphingobium</taxon>
    </lineage>
</organism>
<keyword evidence="9" id="KW-1185">Reference proteome</keyword>
<dbReference type="RefSeq" id="WP_188073684.1">
    <property type="nucleotide sequence ID" value="NZ_BSPS01000017.1"/>
</dbReference>
<name>A0A7W6BQX4_9SPHN</name>
<keyword evidence="5 6" id="KW-0472">Membrane</keyword>
<keyword evidence="2" id="KW-0813">Transport</keyword>
<dbReference type="GO" id="GO:0016020">
    <property type="term" value="C:membrane"/>
    <property type="evidence" value="ECO:0007669"/>
    <property type="project" value="UniProtKB-SubCell"/>
</dbReference>
<keyword evidence="3 6" id="KW-0812">Transmembrane</keyword>
<dbReference type="EMBL" id="JACIDT010000023">
    <property type="protein sequence ID" value="MBB3928405.1"/>
    <property type="molecule type" value="Genomic_DNA"/>
</dbReference>
<feature type="transmembrane region" description="Helical" evidence="6">
    <location>
        <begin position="300"/>
        <end position="318"/>
    </location>
</feature>
<evidence type="ECO:0000256" key="4">
    <source>
        <dbReference type="ARBA" id="ARBA00022989"/>
    </source>
</evidence>
<evidence type="ECO:0000313" key="8">
    <source>
        <dbReference type="EMBL" id="MBB3928405.1"/>
    </source>
</evidence>
<feature type="transmembrane region" description="Helical" evidence="6">
    <location>
        <begin position="396"/>
        <end position="416"/>
    </location>
</feature>
<dbReference type="AlphaFoldDB" id="A0A7W6BQX4"/>
<dbReference type="Proteomes" id="UP000571950">
    <property type="component" value="Unassembled WGS sequence"/>
</dbReference>
<proteinExistence type="predicted"/>
<evidence type="ECO:0000259" key="7">
    <source>
        <dbReference type="PROSITE" id="PS50850"/>
    </source>
</evidence>
<evidence type="ECO:0000256" key="5">
    <source>
        <dbReference type="ARBA" id="ARBA00023136"/>
    </source>
</evidence>
<dbReference type="InterPro" id="IPR036259">
    <property type="entry name" value="MFS_trans_sf"/>
</dbReference>
<dbReference type="InterPro" id="IPR011701">
    <property type="entry name" value="MFS"/>
</dbReference>
<evidence type="ECO:0000313" key="9">
    <source>
        <dbReference type="Proteomes" id="UP000571950"/>
    </source>
</evidence>
<feature type="transmembrane region" description="Helical" evidence="6">
    <location>
        <begin position="104"/>
        <end position="125"/>
    </location>
</feature>
<feature type="domain" description="Major facilitator superfamily (MFS) profile" evidence="7">
    <location>
        <begin position="12"/>
        <end position="423"/>
    </location>
</feature>
<evidence type="ECO:0000256" key="6">
    <source>
        <dbReference type="SAM" id="Phobius"/>
    </source>
</evidence>
<evidence type="ECO:0000256" key="1">
    <source>
        <dbReference type="ARBA" id="ARBA00004141"/>
    </source>
</evidence>
<comment type="caution">
    <text evidence="8">The sequence shown here is derived from an EMBL/GenBank/DDBJ whole genome shotgun (WGS) entry which is preliminary data.</text>
</comment>
<feature type="transmembrane region" description="Helical" evidence="6">
    <location>
        <begin position="180"/>
        <end position="200"/>
    </location>
</feature>
<dbReference type="InterPro" id="IPR044770">
    <property type="entry name" value="MFS_spinster-like"/>
</dbReference>
<feature type="transmembrane region" description="Helical" evidence="6">
    <location>
        <begin position="230"/>
        <end position="248"/>
    </location>
</feature>
<dbReference type="InterPro" id="IPR020846">
    <property type="entry name" value="MFS_dom"/>
</dbReference>
<comment type="subcellular location">
    <subcellularLocation>
        <location evidence="1">Membrane</location>
        <topology evidence="1">Multi-pass membrane protein</topology>
    </subcellularLocation>
</comment>
<feature type="transmembrane region" description="Helical" evidence="6">
    <location>
        <begin position="79"/>
        <end position="98"/>
    </location>
</feature>
<dbReference type="Pfam" id="PF07690">
    <property type="entry name" value="MFS_1"/>
    <property type="match status" value="1"/>
</dbReference>
<dbReference type="PANTHER" id="PTHR23505:SF79">
    <property type="entry name" value="PROTEIN SPINSTER"/>
    <property type="match status" value="1"/>
</dbReference>
<keyword evidence="4 6" id="KW-1133">Transmembrane helix</keyword>
<dbReference type="SUPFAM" id="SSF103473">
    <property type="entry name" value="MFS general substrate transporter"/>
    <property type="match status" value="1"/>
</dbReference>